<dbReference type="EMBL" id="AAGVJY010000013">
    <property type="protein sequence ID" value="EBS4096538.1"/>
    <property type="molecule type" value="Genomic_DNA"/>
</dbReference>
<proteinExistence type="predicted"/>
<dbReference type="AlphaFoldDB" id="A0A5U9SJ23"/>
<protein>
    <submittedName>
        <fullName evidence="1">Uncharacterized protein</fullName>
    </submittedName>
</protein>
<evidence type="ECO:0000313" key="1">
    <source>
        <dbReference type="EMBL" id="EBS4096538.1"/>
    </source>
</evidence>
<organism evidence="1">
    <name type="scientific">Salmonella enterica subsp. enterica serovar Bareilly</name>
    <dbReference type="NCBI Taxonomy" id="58096"/>
    <lineage>
        <taxon>Bacteria</taxon>
        <taxon>Pseudomonadati</taxon>
        <taxon>Pseudomonadota</taxon>
        <taxon>Gammaproteobacteria</taxon>
        <taxon>Enterobacterales</taxon>
        <taxon>Enterobacteriaceae</taxon>
        <taxon>Salmonella</taxon>
    </lineage>
</organism>
<gene>
    <name evidence="1" type="ORF">DPS53_14665</name>
</gene>
<dbReference type="Proteomes" id="UP000839659">
    <property type="component" value="Unassembled WGS sequence"/>
</dbReference>
<sequence>MIMLVLMSGMTALLLFMGQLKQKVFQQPMVSPVLQKSQKFLLMRKKTKAKAIISKKIFPSMTRKRGQLQ</sequence>
<accession>A0A5U9SJ23</accession>
<comment type="caution">
    <text evidence="1">The sequence shown here is derived from an EMBL/GenBank/DDBJ whole genome shotgun (WGS) entry which is preliminary data.</text>
</comment>
<name>A0A5U9SJ23_SALET</name>
<reference evidence="1" key="1">
    <citation type="submission" date="2018-06" db="EMBL/GenBank/DDBJ databases">
        <authorList>
            <person name="Ashton P.M."/>
            <person name="Dallman T."/>
            <person name="Nair S."/>
            <person name="De Pinna E."/>
            <person name="Peters T."/>
            <person name="Grant K."/>
        </authorList>
    </citation>
    <scope>NUCLEOTIDE SEQUENCE [LARGE SCALE GENOMIC DNA]</scope>
    <source>
        <strain evidence="1">374035</strain>
    </source>
</reference>